<evidence type="ECO:0000256" key="3">
    <source>
        <dbReference type="ARBA" id="ARBA00007161"/>
    </source>
</evidence>
<dbReference type="InterPro" id="IPR027705">
    <property type="entry name" value="Flotillin_fam"/>
</dbReference>
<dbReference type="RefSeq" id="WP_109795803.1">
    <property type="nucleotide sequence ID" value="NZ_PHIG01000044.1"/>
</dbReference>
<keyword evidence="6" id="KW-0175">Coiled coil</keyword>
<dbReference type="Pfam" id="PF01145">
    <property type="entry name" value="Band_7"/>
    <property type="match status" value="1"/>
</dbReference>
<keyword evidence="5 8" id="KW-0472">Membrane</keyword>
<evidence type="ECO:0000259" key="9">
    <source>
        <dbReference type="Pfam" id="PF01145"/>
    </source>
</evidence>
<name>A0A2M9FY47_9PROT</name>
<dbReference type="EMBL" id="PHIG01000044">
    <property type="protein sequence ID" value="PJK28383.1"/>
    <property type="molecule type" value="Genomic_DNA"/>
</dbReference>
<keyword evidence="4" id="KW-1003">Cell membrane</keyword>
<comment type="similarity">
    <text evidence="3">Belongs to the band 7/mec-2 family. Flotillin subfamily.</text>
</comment>
<evidence type="ECO:0000256" key="6">
    <source>
        <dbReference type="SAM" id="Coils"/>
    </source>
</evidence>
<dbReference type="Gene3D" id="3.30.479.30">
    <property type="entry name" value="Band 7 domain"/>
    <property type="match status" value="1"/>
</dbReference>
<dbReference type="AlphaFoldDB" id="A0A2M9FY47"/>
<feature type="transmembrane region" description="Helical" evidence="8">
    <location>
        <begin position="6"/>
        <end position="25"/>
    </location>
</feature>
<keyword evidence="8" id="KW-1133">Transmembrane helix</keyword>
<evidence type="ECO:0000313" key="12">
    <source>
        <dbReference type="Proteomes" id="UP000229498"/>
    </source>
</evidence>
<organism evidence="11 12">
    <name type="scientific">Minwuia thermotolerans</name>
    <dbReference type="NCBI Taxonomy" id="2056226"/>
    <lineage>
        <taxon>Bacteria</taxon>
        <taxon>Pseudomonadati</taxon>
        <taxon>Pseudomonadota</taxon>
        <taxon>Alphaproteobacteria</taxon>
        <taxon>Minwuiales</taxon>
        <taxon>Minwuiaceae</taxon>
        <taxon>Minwuia</taxon>
    </lineage>
</organism>
<protein>
    <submittedName>
        <fullName evidence="11">Flotillin</fullName>
    </submittedName>
</protein>
<dbReference type="InterPro" id="IPR031905">
    <property type="entry name" value="Flotillin_C"/>
</dbReference>
<accession>A0A2M9FY47</accession>
<evidence type="ECO:0000256" key="1">
    <source>
        <dbReference type="ARBA" id="ARBA00004167"/>
    </source>
</evidence>
<gene>
    <name evidence="11" type="ORF">CVT23_16895</name>
</gene>
<keyword evidence="8" id="KW-0812">Transmembrane</keyword>
<feature type="domain" description="Flotillin C-terminal" evidence="10">
    <location>
        <begin position="388"/>
        <end position="510"/>
    </location>
</feature>
<dbReference type="OrthoDB" id="9815577at2"/>
<evidence type="ECO:0000256" key="2">
    <source>
        <dbReference type="ARBA" id="ARBA00004236"/>
    </source>
</evidence>
<dbReference type="SUPFAM" id="SSF117892">
    <property type="entry name" value="Band 7/SPFH domain"/>
    <property type="match status" value="1"/>
</dbReference>
<evidence type="ECO:0000256" key="8">
    <source>
        <dbReference type="SAM" id="Phobius"/>
    </source>
</evidence>
<evidence type="ECO:0000259" key="10">
    <source>
        <dbReference type="Pfam" id="PF15975"/>
    </source>
</evidence>
<dbReference type="InterPro" id="IPR036013">
    <property type="entry name" value="Band_7/SPFH_dom_sf"/>
</dbReference>
<comment type="caution">
    <text evidence="11">The sequence shown here is derived from an EMBL/GenBank/DDBJ whole genome shotgun (WGS) entry which is preliminary data.</text>
</comment>
<dbReference type="GO" id="GO:0005886">
    <property type="term" value="C:plasma membrane"/>
    <property type="evidence" value="ECO:0007669"/>
    <property type="project" value="UniProtKB-SubCell"/>
</dbReference>
<feature type="domain" description="Band 7" evidence="9">
    <location>
        <begin position="33"/>
        <end position="216"/>
    </location>
</feature>
<comment type="subcellular location">
    <subcellularLocation>
        <location evidence="2">Cell membrane</location>
    </subcellularLocation>
    <subcellularLocation>
        <location evidence="1">Membrane</location>
        <topology evidence="1">Single-pass membrane protein</topology>
    </subcellularLocation>
</comment>
<feature type="region of interest" description="Disordered" evidence="7">
    <location>
        <begin position="516"/>
        <end position="538"/>
    </location>
</feature>
<sequence length="538" mass="59039">MGWLVGIILAIVVLIVAILFLNRFYKKGSRDVALIRTGFGGQRIVMERGCIALPIVHRVSEVNMKTTRLEIERKGERSIITKDRLRVDAAAEFYVRVNPSEEGVTTAAQALAGKSFRAADLAETLEGKLVDAMLSVAARYTMDELQDRRGEYVREVSEALSPTLALNGLLLENVALTRLDQTPFASLDENNAFNAIGMRRLSEIIATSRKERAQIDAEADVAVRQSQLEATKRRYVIEQESELAHQAQQQEIESRRAASQAEIAEQQALAERRREAARIERDREVKSAEIKRDQDVRRMEVEAEMSTRTARHEREVALAAKRIDEARAHAAALLEEAKRVEADAGVETARVIAEAERQRRLATIRAQEEAEVDDTRVKSETETILAMARAKGEATDIEATSNRIAMLAEAEGRKALVNAENDQSENLMRLKLDLARIEALPEVVSRMTKPAEKIDSIRINHISGFNGAGGGKGDGTGGGEGAAINQVVDSVLSMALQLPAIRKLGEDIGMNVGDGLRGLSATIGGDERPAPGRPADDE</sequence>
<proteinExistence type="inferred from homology"/>
<dbReference type="CDD" id="cd03399">
    <property type="entry name" value="SPFH_flotillin"/>
    <property type="match status" value="1"/>
</dbReference>
<dbReference type="InterPro" id="IPR001107">
    <property type="entry name" value="Band_7"/>
</dbReference>
<evidence type="ECO:0000256" key="4">
    <source>
        <dbReference type="ARBA" id="ARBA00022475"/>
    </source>
</evidence>
<reference evidence="11 12" key="1">
    <citation type="submission" date="2017-11" db="EMBL/GenBank/DDBJ databases">
        <title>Draft genome sequence of Rhizobiales bacterium SY3-13.</title>
        <authorList>
            <person name="Sun C."/>
        </authorList>
    </citation>
    <scope>NUCLEOTIDE SEQUENCE [LARGE SCALE GENOMIC DNA]</scope>
    <source>
        <strain evidence="11 12">SY3-13</strain>
    </source>
</reference>
<dbReference type="PANTHER" id="PTHR13806:SF31">
    <property type="entry name" value="FLOTILLIN-LIKE PROTEIN 1-RELATED"/>
    <property type="match status" value="1"/>
</dbReference>
<dbReference type="PANTHER" id="PTHR13806">
    <property type="entry name" value="FLOTILLIN-RELATED"/>
    <property type="match status" value="1"/>
</dbReference>
<evidence type="ECO:0000256" key="7">
    <source>
        <dbReference type="SAM" id="MobiDB-lite"/>
    </source>
</evidence>
<evidence type="ECO:0000313" key="11">
    <source>
        <dbReference type="EMBL" id="PJK28383.1"/>
    </source>
</evidence>
<evidence type="ECO:0000256" key="5">
    <source>
        <dbReference type="ARBA" id="ARBA00023136"/>
    </source>
</evidence>
<dbReference type="Proteomes" id="UP000229498">
    <property type="component" value="Unassembled WGS sequence"/>
</dbReference>
<dbReference type="Pfam" id="PF15975">
    <property type="entry name" value="Flot"/>
    <property type="match status" value="1"/>
</dbReference>
<feature type="coiled-coil region" evidence="6">
    <location>
        <begin position="316"/>
        <end position="343"/>
    </location>
</feature>
<keyword evidence="12" id="KW-1185">Reference proteome</keyword>